<name>A0A0V0YZP5_9BILA</name>
<proteinExistence type="predicted"/>
<sequence>MLARATIRFLLRVSSQSRPGSTSQPGCPFLSSVSKTPVPLVVGSLRLDFGQMVSSDWLPRQSNFAVAPTRDRVDRQTQRPLRVVH</sequence>
<organism evidence="1 2">
    <name type="scientific">Trichinella patagoniensis</name>
    <dbReference type="NCBI Taxonomy" id="990121"/>
    <lineage>
        <taxon>Eukaryota</taxon>
        <taxon>Metazoa</taxon>
        <taxon>Ecdysozoa</taxon>
        <taxon>Nematoda</taxon>
        <taxon>Enoplea</taxon>
        <taxon>Dorylaimia</taxon>
        <taxon>Trichinellida</taxon>
        <taxon>Trichinellidae</taxon>
        <taxon>Trichinella</taxon>
    </lineage>
</organism>
<dbReference type="AlphaFoldDB" id="A0A0V0YZP5"/>
<protein>
    <submittedName>
        <fullName evidence="1">Uncharacterized protein</fullName>
    </submittedName>
</protein>
<keyword evidence="2" id="KW-1185">Reference proteome</keyword>
<evidence type="ECO:0000313" key="2">
    <source>
        <dbReference type="Proteomes" id="UP000054783"/>
    </source>
</evidence>
<accession>A0A0V0YZP5</accession>
<reference evidence="1 2" key="1">
    <citation type="submission" date="2015-01" db="EMBL/GenBank/DDBJ databases">
        <title>Evolution of Trichinella species and genotypes.</title>
        <authorList>
            <person name="Korhonen P.K."/>
            <person name="Edoardo P."/>
            <person name="Giuseppe L.R."/>
            <person name="Gasser R.B."/>
        </authorList>
    </citation>
    <scope>NUCLEOTIDE SEQUENCE [LARGE SCALE GENOMIC DNA]</scope>
    <source>
        <strain evidence="1">ISS2496</strain>
    </source>
</reference>
<comment type="caution">
    <text evidence="1">The sequence shown here is derived from an EMBL/GenBank/DDBJ whole genome shotgun (WGS) entry which is preliminary data.</text>
</comment>
<dbReference type="Proteomes" id="UP000054783">
    <property type="component" value="Unassembled WGS sequence"/>
</dbReference>
<dbReference type="EMBL" id="JYDQ01001189">
    <property type="protein sequence ID" value="KRY05645.1"/>
    <property type="molecule type" value="Genomic_DNA"/>
</dbReference>
<dbReference type="OrthoDB" id="5935277at2759"/>
<evidence type="ECO:0000313" key="1">
    <source>
        <dbReference type="EMBL" id="KRY05645.1"/>
    </source>
</evidence>
<gene>
    <name evidence="1" type="ORF">T12_2350</name>
</gene>